<reference evidence="1 2" key="1">
    <citation type="submission" date="2020-07" db="EMBL/GenBank/DDBJ databases">
        <title>Sequencing the genomes of 1000 actinobacteria strains.</title>
        <authorList>
            <person name="Klenk H.-P."/>
        </authorList>
    </citation>
    <scope>NUCLEOTIDE SEQUENCE [LARGE SCALE GENOMIC DNA]</scope>
    <source>
        <strain evidence="1 2">DSM 43461</strain>
    </source>
</reference>
<dbReference type="InterPro" id="IPR016024">
    <property type="entry name" value="ARM-type_fold"/>
</dbReference>
<accession>A0A7Y9G6S7</accession>
<dbReference type="Proteomes" id="UP000591272">
    <property type="component" value="Unassembled WGS sequence"/>
</dbReference>
<dbReference type="EMBL" id="JACCBT010000001">
    <property type="protein sequence ID" value="NYE10968.1"/>
    <property type="molecule type" value="Genomic_DNA"/>
</dbReference>
<dbReference type="SUPFAM" id="SSF48371">
    <property type="entry name" value="ARM repeat"/>
    <property type="match status" value="1"/>
</dbReference>
<organism evidence="1 2">
    <name type="scientific">Actinomadura citrea</name>
    <dbReference type="NCBI Taxonomy" id="46158"/>
    <lineage>
        <taxon>Bacteria</taxon>
        <taxon>Bacillati</taxon>
        <taxon>Actinomycetota</taxon>
        <taxon>Actinomycetes</taxon>
        <taxon>Streptosporangiales</taxon>
        <taxon>Thermomonosporaceae</taxon>
        <taxon>Actinomadura</taxon>
    </lineage>
</organism>
<evidence type="ECO:0000313" key="1">
    <source>
        <dbReference type="EMBL" id="NYE10968.1"/>
    </source>
</evidence>
<dbReference type="RefSeq" id="WP_179832421.1">
    <property type="nucleotide sequence ID" value="NZ_BMRD01000029.1"/>
</dbReference>
<protein>
    <submittedName>
        <fullName evidence="1">HEAT repeat protein</fullName>
    </submittedName>
</protein>
<dbReference type="Gene3D" id="1.25.10.10">
    <property type="entry name" value="Leucine-rich Repeat Variant"/>
    <property type="match status" value="3"/>
</dbReference>
<name>A0A7Y9G6S7_9ACTN</name>
<evidence type="ECO:0000313" key="2">
    <source>
        <dbReference type="Proteomes" id="UP000591272"/>
    </source>
</evidence>
<dbReference type="AlphaFoldDB" id="A0A7Y9G6S7"/>
<proteinExistence type="predicted"/>
<dbReference type="InterPro" id="IPR011989">
    <property type="entry name" value="ARM-like"/>
</dbReference>
<comment type="caution">
    <text evidence="1">The sequence shown here is derived from an EMBL/GenBank/DDBJ whole genome shotgun (WGS) entry which is preliminary data.</text>
</comment>
<keyword evidence="2" id="KW-1185">Reference proteome</keyword>
<gene>
    <name evidence="1" type="ORF">BJ999_001264</name>
</gene>
<sequence>MGSVIGFDWQAVVHRDFDVDLDQPGRRSGAALEALLADLNVEAGTPFTLGDWVDRLGAAASAGPTALLERLTHPDPRIRRILAVVLTYQDIPDDAVPRLRAGSASEPDAPTRLALLLALGRYPLTHDDLRRCLDREPSDALGAALGLLLHRPEAVDDTVLDALTHCGGEAGSALAELAWGDPEWVGLPPRGSVEAVDGWLHPTPELHSRWLARMLERVRTGQLDAAATRILVDAADRLFQRFPEHAPTVASLLRHPDPAVRRAAVATNHLPSHDGYADALAASLSDSEVSGKALVALARHGDPRCVPPLQRLIRHGTLDLQLQHRFRAASALAEHLWPQARARLASSPSAGEAEALLSWIAEWPDGEQAVPEVTAVLEGLIPRLDVPAPDSGELETAGACCMFLRKWGLADERALTVLRRVASGPDPETGLSAVRALMGLGEPADDEVVGLLLNVLDRRRRFGRKAGRRGWRFDSNACGWLGELGPRARAAVPALRTLRDDPAEPARASAAFALWRITRNADEALPVLIEQIPADPVRTLYDLSLMGDAARPALPVLRDYAAGEGDVAKRARQALRRIEPNTR</sequence>